<dbReference type="Gene3D" id="2.40.180.10">
    <property type="entry name" value="Catalase core domain"/>
    <property type="match status" value="2"/>
</dbReference>
<name>A0A939PM19_9ACTN</name>
<dbReference type="RefSeq" id="WP_208259513.1">
    <property type="nucleotide sequence ID" value="NZ_JAGEOJ010000013.1"/>
</dbReference>
<reference evidence="2" key="1">
    <citation type="submission" date="2021-03" db="EMBL/GenBank/DDBJ databases">
        <authorList>
            <person name="Kanchanasin P."/>
            <person name="Saeng-In P."/>
            <person name="Phongsopitanun W."/>
            <person name="Yuki M."/>
            <person name="Kudo T."/>
            <person name="Ohkuma M."/>
            <person name="Tanasupawat S."/>
        </authorList>
    </citation>
    <scope>NUCLEOTIDE SEQUENCE</scope>
    <source>
        <strain evidence="2">GKU 128</strain>
    </source>
</reference>
<dbReference type="InterPro" id="IPR036392">
    <property type="entry name" value="PLAT/LH2_dom_sf"/>
</dbReference>
<dbReference type="PANTHER" id="PTHR45901">
    <property type="entry name" value="PROTEIN CBG12474"/>
    <property type="match status" value="1"/>
</dbReference>
<protein>
    <recommendedName>
        <fullName evidence="1">PLAT domain-containing protein</fullName>
    </recommendedName>
</protein>
<keyword evidence="3" id="KW-1185">Reference proteome</keyword>
<sequence length="354" mass="38201">MAKIKNNAIKYHRSDPAHENEYGVDSECMCPAPTDDMIAAGTDAPISGLAMAWADHGTGSQPSVHDSSQTAYWWATGDGEALRSFVQTSWGINKGAHAGTVAHVIETDVQWDYQVQVQIGDVNGAGTDADVYVSLTGENGTVNNYLLDQAHTNDFEQGGTYTYPLRLINSVGKLSGLSIHHEGGAASSEMFLEWIKVTDHTLNEEFDFYYHGWIDDDQTVTLTPAGAITDYQIATHTGTENKSGTNANVHITLHGTAGDSGSLLLDSDDNNFESGQTDTFNVSIPGVGNLNTVTISSDNSGSAAGWYLDWIKVTQQSTGAWWQFDCYRWLDSDEGNSLSYTLSVTDSSASSEPT</sequence>
<dbReference type="Proteomes" id="UP000669179">
    <property type="component" value="Unassembled WGS sequence"/>
</dbReference>
<dbReference type="InterPro" id="IPR052970">
    <property type="entry name" value="Inner_ear_hair_cell_LOXHD"/>
</dbReference>
<evidence type="ECO:0000313" key="2">
    <source>
        <dbReference type="EMBL" id="MBO2451639.1"/>
    </source>
</evidence>
<dbReference type="EMBL" id="JAGEOJ010000013">
    <property type="protein sequence ID" value="MBO2451639.1"/>
    <property type="molecule type" value="Genomic_DNA"/>
</dbReference>
<dbReference type="PROSITE" id="PS50095">
    <property type="entry name" value="PLAT"/>
    <property type="match status" value="2"/>
</dbReference>
<evidence type="ECO:0000259" key="1">
    <source>
        <dbReference type="PROSITE" id="PS50095"/>
    </source>
</evidence>
<evidence type="ECO:0000313" key="3">
    <source>
        <dbReference type="Proteomes" id="UP000669179"/>
    </source>
</evidence>
<dbReference type="AlphaFoldDB" id="A0A939PM19"/>
<organism evidence="2 3">
    <name type="scientific">Actinomadura barringtoniae</name>
    <dbReference type="NCBI Taxonomy" id="1427535"/>
    <lineage>
        <taxon>Bacteria</taxon>
        <taxon>Bacillati</taxon>
        <taxon>Actinomycetota</taxon>
        <taxon>Actinomycetes</taxon>
        <taxon>Streptosporangiales</taxon>
        <taxon>Thermomonosporaceae</taxon>
        <taxon>Actinomadura</taxon>
    </lineage>
</organism>
<comment type="caution">
    <text evidence="2">The sequence shown here is derived from an EMBL/GenBank/DDBJ whole genome shotgun (WGS) entry which is preliminary data.</text>
</comment>
<dbReference type="PANTHER" id="PTHR45901:SF3">
    <property type="entry name" value="LIPOXYGENASE HOMOLOGY DOMAIN-CONTAINING PROTEIN 1"/>
    <property type="match status" value="1"/>
</dbReference>
<accession>A0A939PM19</accession>
<feature type="domain" description="PLAT" evidence="1">
    <location>
        <begin position="229"/>
        <end position="344"/>
    </location>
</feature>
<feature type="domain" description="PLAT" evidence="1">
    <location>
        <begin position="111"/>
        <end position="228"/>
    </location>
</feature>
<gene>
    <name evidence="2" type="ORF">J4573_31430</name>
</gene>
<dbReference type="SMART" id="SM00308">
    <property type="entry name" value="LH2"/>
    <property type="match status" value="2"/>
</dbReference>
<proteinExistence type="predicted"/>
<dbReference type="Pfam" id="PF01477">
    <property type="entry name" value="PLAT"/>
    <property type="match status" value="2"/>
</dbReference>
<dbReference type="InterPro" id="IPR001024">
    <property type="entry name" value="PLAT/LH2_dom"/>
</dbReference>
<dbReference type="CDD" id="cd00113">
    <property type="entry name" value="PLAT"/>
    <property type="match status" value="1"/>
</dbReference>
<dbReference type="SUPFAM" id="SSF49723">
    <property type="entry name" value="Lipase/lipooxygenase domain (PLAT/LH2 domain)"/>
    <property type="match status" value="2"/>
</dbReference>